<comment type="similarity">
    <text evidence="1">Belongs to the LysR transcriptional regulatory family.</text>
</comment>
<dbReference type="PRINTS" id="PR00039">
    <property type="entry name" value="HTHLYSR"/>
</dbReference>
<dbReference type="Gene3D" id="1.10.10.10">
    <property type="entry name" value="Winged helix-like DNA-binding domain superfamily/Winged helix DNA-binding domain"/>
    <property type="match status" value="1"/>
</dbReference>
<proteinExistence type="inferred from homology"/>
<evidence type="ECO:0000313" key="7">
    <source>
        <dbReference type="Proteomes" id="UP000475214"/>
    </source>
</evidence>
<dbReference type="Proteomes" id="UP000475214">
    <property type="component" value="Unassembled WGS sequence"/>
</dbReference>
<reference evidence="6 7" key="1">
    <citation type="submission" date="2020-02" db="EMBL/GenBank/DDBJ databases">
        <authorList>
            <person name="Li X.-J."/>
            <person name="Han X.-M."/>
        </authorList>
    </citation>
    <scope>NUCLEOTIDE SEQUENCE [LARGE SCALE GENOMIC DNA]</scope>
    <source>
        <strain evidence="6 7">CCTCC AB 2017055</strain>
    </source>
</reference>
<comment type="caution">
    <text evidence="6">The sequence shown here is derived from an EMBL/GenBank/DDBJ whole genome shotgun (WGS) entry which is preliminary data.</text>
</comment>
<evidence type="ECO:0000313" key="6">
    <source>
        <dbReference type="EMBL" id="NEE02005.1"/>
    </source>
</evidence>
<dbReference type="AlphaFoldDB" id="A0A6L9S9E5"/>
<keyword evidence="3" id="KW-0238">DNA-binding</keyword>
<dbReference type="InterPro" id="IPR036388">
    <property type="entry name" value="WH-like_DNA-bd_sf"/>
</dbReference>
<dbReference type="Pfam" id="PF03466">
    <property type="entry name" value="LysR_substrate"/>
    <property type="match status" value="1"/>
</dbReference>
<dbReference type="SUPFAM" id="SSF53850">
    <property type="entry name" value="Periplasmic binding protein-like II"/>
    <property type="match status" value="1"/>
</dbReference>
<feature type="domain" description="HTH lysR-type" evidence="5">
    <location>
        <begin position="7"/>
        <end position="64"/>
    </location>
</feature>
<protein>
    <submittedName>
        <fullName evidence="6">LysR family transcriptional regulator</fullName>
    </submittedName>
</protein>
<dbReference type="PANTHER" id="PTHR30346">
    <property type="entry name" value="TRANSCRIPTIONAL DUAL REGULATOR HCAR-RELATED"/>
    <property type="match status" value="1"/>
</dbReference>
<dbReference type="InterPro" id="IPR000847">
    <property type="entry name" value="LysR_HTH_N"/>
</dbReference>
<keyword evidence="4" id="KW-0804">Transcription</keyword>
<dbReference type="GO" id="GO:0032993">
    <property type="term" value="C:protein-DNA complex"/>
    <property type="evidence" value="ECO:0007669"/>
    <property type="project" value="TreeGrafter"/>
</dbReference>
<dbReference type="InterPro" id="IPR005119">
    <property type="entry name" value="LysR_subst-bd"/>
</dbReference>
<keyword evidence="2" id="KW-0805">Transcription regulation</keyword>
<dbReference type="FunFam" id="1.10.10.10:FF:000001">
    <property type="entry name" value="LysR family transcriptional regulator"/>
    <property type="match status" value="1"/>
</dbReference>
<dbReference type="RefSeq" id="WP_163740171.1">
    <property type="nucleotide sequence ID" value="NZ_JAAGOA010000012.1"/>
</dbReference>
<dbReference type="Gene3D" id="3.40.190.10">
    <property type="entry name" value="Periplasmic binding protein-like II"/>
    <property type="match status" value="2"/>
</dbReference>
<dbReference type="InterPro" id="IPR036390">
    <property type="entry name" value="WH_DNA-bd_sf"/>
</dbReference>
<evidence type="ECO:0000256" key="4">
    <source>
        <dbReference type="ARBA" id="ARBA00023163"/>
    </source>
</evidence>
<organism evidence="6 7">
    <name type="scientific">Phytoactinopolyspora halotolerans</name>
    <dbReference type="NCBI Taxonomy" id="1981512"/>
    <lineage>
        <taxon>Bacteria</taxon>
        <taxon>Bacillati</taxon>
        <taxon>Actinomycetota</taxon>
        <taxon>Actinomycetes</taxon>
        <taxon>Jiangellales</taxon>
        <taxon>Jiangellaceae</taxon>
        <taxon>Phytoactinopolyspora</taxon>
    </lineage>
</organism>
<name>A0A6L9S9E5_9ACTN</name>
<evidence type="ECO:0000256" key="1">
    <source>
        <dbReference type="ARBA" id="ARBA00009437"/>
    </source>
</evidence>
<evidence type="ECO:0000256" key="2">
    <source>
        <dbReference type="ARBA" id="ARBA00023015"/>
    </source>
</evidence>
<accession>A0A6L9S9E5</accession>
<dbReference type="GO" id="GO:0003700">
    <property type="term" value="F:DNA-binding transcription factor activity"/>
    <property type="evidence" value="ECO:0007669"/>
    <property type="project" value="InterPro"/>
</dbReference>
<dbReference type="EMBL" id="JAAGOA010000012">
    <property type="protein sequence ID" value="NEE02005.1"/>
    <property type="molecule type" value="Genomic_DNA"/>
</dbReference>
<evidence type="ECO:0000259" key="5">
    <source>
        <dbReference type="PROSITE" id="PS50931"/>
    </source>
</evidence>
<evidence type="ECO:0000256" key="3">
    <source>
        <dbReference type="ARBA" id="ARBA00023125"/>
    </source>
</evidence>
<dbReference type="SUPFAM" id="SSF46785">
    <property type="entry name" value="Winged helix' DNA-binding domain"/>
    <property type="match status" value="1"/>
</dbReference>
<dbReference type="Pfam" id="PF00126">
    <property type="entry name" value="HTH_1"/>
    <property type="match status" value="1"/>
</dbReference>
<keyword evidence="7" id="KW-1185">Reference proteome</keyword>
<gene>
    <name evidence="6" type="ORF">G1H10_17660</name>
</gene>
<dbReference type="PROSITE" id="PS50931">
    <property type="entry name" value="HTH_LYSR"/>
    <property type="match status" value="1"/>
</dbReference>
<dbReference type="GO" id="GO:0003677">
    <property type="term" value="F:DNA binding"/>
    <property type="evidence" value="ECO:0007669"/>
    <property type="project" value="UniProtKB-KW"/>
</dbReference>
<sequence>MRGGPGVELRQLRYFVTVAEELHFGRAAERLHIVQPAVSQQVRRLERELGVTLLDRSPRQVRLTRHGERLLPEARAAIAAADRVSAVAAGLSTAGRCVLKIGTGPGLSGRLVRGLEALRRLVPETEVEIDSRPVAEQLEAVRTGELDVALVRAGDDSPLVDAQTLRSTPLWREPVQVAITAAHPLANGVSVRLDQLAAVPARMPRDTCDPLIRGFFLDACRRAGFEPRVGRPAGALHDTLLELGAGSPAWTFVYGDAAGLAGTDRVAVLPVEPVPTITGSLITSATRSTACVEVLRHAFSTGQPALPAPALTAPVVS</sequence>
<dbReference type="PANTHER" id="PTHR30346:SF0">
    <property type="entry name" value="HCA OPERON TRANSCRIPTIONAL ACTIVATOR HCAR"/>
    <property type="match status" value="1"/>
</dbReference>